<evidence type="ECO:0000259" key="1">
    <source>
        <dbReference type="SMART" id="SM00849"/>
    </source>
</evidence>
<dbReference type="Pfam" id="PF00753">
    <property type="entry name" value="Lactamase_B"/>
    <property type="match status" value="1"/>
</dbReference>
<protein>
    <submittedName>
        <fullName evidence="2">MBL fold metallo-hydrolase</fullName>
    </submittedName>
</protein>
<gene>
    <name evidence="2" type="ORF">P4R38_12850</name>
</gene>
<accession>A0ABT6C9Z3</accession>
<evidence type="ECO:0000313" key="2">
    <source>
        <dbReference type="EMBL" id="MDF8265137.1"/>
    </source>
</evidence>
<dbReference type="SMART" id="SM00849">
    <property type="entry name" value="Lactamase_B"/>
    <property type="match status" value="1"/>
</dbReference>
<name>A0ABT6C9Z3_9MICO</name>
<keyword evidence="3" id="KW-1185">Reference proteome</keyword>
<dbReference type="InterPro" id="IPR036866">
    <property type="entry name" value="RibonucZ/Hydroxyglut_hydro"/>
</dbReference>
<proteinExistence type="predicted"/>
<organism evidence="2 3">
    <name type="scientific">Luteipulveratus flavus</name>
    <dbReference type="NCBI Taxonomy" id="3031728"/>
    <lineage>
        <taxon>Bacteria</taxon>
        <taxon>Bacillati</taxon>
        <taxon>Actinomycetota</taxon>
        <taxon>Actinomycetes</taxon>
        <taxon>Micrococcales</taxon>
        <taxon>Dermacoccaceae</taxon>
        <taxon>Luteipulveratus</taxon>
    </lineage>
</organism>
<reference evidence="2 3" key="1">
    <citation type="submission" date="2023-03" db="EMBL/GenBank/DDBJ databases">
        <title>YIM 133296 draft genome.</title>
        <authorList>
            <person name="Xiong L."/>
        </authorList>
    </citation>
    <scope>NUCLEOTIDE SEQUENCE [LARGE SCALE GENOMIC DNA]</scope>
    <source>
        <strain evidence="2 3">YIM 133296</strain>
    </source>
</reference>
<dbReference type="Gene3D" id="3.60.15.10">
    <property type="entry name" value="Ribonuclease Z/Hydroxyacylglutathione hydrolase-like"/>
    <property type="match status" value="1"/>
</dbReference>
<comment type="caution">
    <text evidence="2">The sequence shown here is derived from an EMBL/GenBank/DDBJ whole genome shotgun (WGS) entry which is preliminary data.</text>
</comment>
<sequence>MSALREVAPDVLVATHAYCTTTTTVLLGPGSECLVVDPAVLPGEIDAVAAELDERGVRVGLGFSTHPHWDHLLWRSSLGHARRLATRAATDAVRAHLPTVRAEARTSVPEVDTTALGDVEALPRGARTLPAPWRHVQVLEHRAHAPGHAALLVPDRRTLMAGDMLSDVEVPLLDLTADDPVGDYHAALDLLAAAAADVDVVVPGHGGVGDGRELRRRIDHDRRYLQELLGSQPSADPRLERGPDWLRAEHAAAVRWVRDHR</sequence>
<feature type="domain" description="Metallo-beta-lactamase" evidence="1">
    <location>
        <begin position="21"/>
        <end position="205"/>
    </location>
</feature>
<dbReference type="RefSeq" id="WP_277192454.1">
    <property type="nucleotide sequence ID" value="NZ_JAROAV010000031.1"/>
</dbReference>
<evidence type="ECO:0000313" key="3">
    <source>
        <dbReference type="Proteomes" id="UP001528912"/>
    </source>
</evidence>
<dbReference type="EMBL" id="JAROAV010000031">
    <property type="protein sequence ID" value="MDF8265137.1"/>
    <property type="molecule type" value="Genomic_DNA"/>
</dbReference>
<dbReference type="PANTHER" id="PTHR42951">
    <property type="entry name" value="METALLO-BETA-LACTAMASE DOMAIN-CONTAINING"/>
    <property type="match status" value="1"/>
</dbReference>
<dbReference type="InterPro" id="IPR001279">
    <property type="entry name" value="Metallo-B-lactamas"/>
</dbReference>
<dbReference type="SUPFAM" id="SSF56281">
    <property type="entry name" value="Metallo-hydrolase/oxidoreductase"/>
    <property type="match status" value="1"/>
</dbReference>
<dbReference type="Proteomes" id="UP001528912">
    <property type="component" value="Unassembled WGS sequence"/>
</dbReference>
<dbReference type="InterPro" id="IPR050855">
    <property type="entry name" value="NDM-1-like"/>
</dbReference>
<dbReference type="PANTHER" id="PTHR42951:SF22">
    <property type="entry name" value="METALLO BETA-LACTAMASE SUPERFAMILY LIPOPROTEIN"/>
    <property type="match status" value="1"/>
</dbReference>